<evidence type="ECO:0000313" key="5">
    <source>
        <dbReference type="Proteomes" id="UP000609849"/>
    </source>
</evidence>
<dbReference type="CDD" id="cd07381">
    <property type="entry name" value="MPP_CapA"/>
    <property type="match status" value="1"/>
</dbReference>
<feature type="domain" description="Capsule synthesis protein CapA" evidence="3">
    <location>
        <begin position="54"/>
        <end position="315"/>
    </location>
</feature>
<dbReference type="Pfam" id="PF09587">
    <property type="entry name" value="PGA_cap"/>
    <property type="match status" value="1"/>
</dbReference>
<name>A0ABR7JMJ1_9FIRM</name>
<feature type="chain" id="PRO_5045126317" evidence="2">
    <location>
        <begin position="29"/>
        <end position="414"/>
    </location>
</feature>
<evidence type="ECO:0000256" key="2">
    <source>
        <dbReference type="SAM" id="SignalP"/>
    </source>
</evidence>
<protein>
    <submittedName>
        <fullName evidence="4">CapA family protein</fullName>
    </submittedName>
</protein>
<dbReference type="PANTHER" id="PTHR33393:SF12">
    <property type="entry name" value="CAPSULE BIOSYNTHESIS PROTEIN CAPA"/>
    <property type="match status" value="1"/>
</dbReference>
<dbReference type="EMBL" id="JACRWE010000002">
    <property type="protein sequence ID" value="MBC5996105.1"/>
    <property type="molecule type" value="Genomic_DNA"/>
</dbReference>
<dbReference type="SUPFAM" id="SSF56300">
    <property type="entry name" value="Metallo-dependent phosphatases"/>
    <property type="match status" value="1"/>
</dbReference>
<dbReference type="InterPro" id="IPR052169">
    <property type="entry name" value="CW_Biosynth-Accessory"/>
</dbReference>
<dbReference type="Gene3D" id="3.60.21.10">
    <property type="match status" value="1"/>
</dbReference>
<evidence type="ECO:0000259" key="3">
    <source>
        <dbReference type="SMART" id="SM00854"/>
    </source>
</evidence>
<dbReference type="Proteomes" id="UP000609849">
    <property type="component" value="Unassembled WGS sequence"/>
</dbReference>
<evidence type="ECO:0000313" key="4">
    <source>
        <dbReference type="EMBL" id="MBC5996105.1"/>
    </source>
</evidence>
<organism evidence="4 5">
    <name type="scientific">Romboutsia faecis</name>
    <dbReference type="NCBI Taxonomy" id="2764597"/>
    <lineage>
        <taxon>Bacteria</taxon>
        <taxon>Bacillati</taxon>
        <taxon>Bacillota</taxon>
        <taxon>Clostridia</taxon>
        <taxon>Peptostreptococcales</taxon>
        <taxon>Peptostreptococcaceae</taxon>
        <taxon>Romboutsia</taxon>
    </lineage>
</organism>
<proteinExistence type="inferred from homology"/>
<dbReference type="InterPro" id="IPR019079">
    <property type="entry name" value="Capsule_synth_CapA"/>
</dbReference>
<feature type="signal peptide" evidence="2">
    <location>
        <begin position="1"/>
        <end position="28"/>
    </location>
</feature>
<dbReference type="PROSITE" id="PS51257">
    <property type="entry name" value="PROKAR_LIPOPROTEIN"/>
    <property type="match status" value="1"/>
</dbReference>
<evidence type="ECO:0000256" key="1">
    <source>
        <dbReference type="ARBA" id="ARBA00005662"/>
    </source>
</evidence>
<keyword evidence="2" id="KW-0732">Signal</keyword>
<dbReference type="RefSeq" id="WP_153924188.1">
    <property type="nucleotide sequence ID" value="NZ_JACRWE010000002.1"/>
</dbReference>
<sequence length="414" mass="45644">MNNRTLIKLKSKLASVLILILVCALSFIGCSDSSDNNNNQSNIINNSYKPTSLSLTAVGDVMAHTPQLKAQYDSSTNTYSFDNNFQYIKSYIENSDLSIANLETTLAGESLPYSSYPTFNTPDALAVALKNSGFDVISTINNHTFDKGTLGFERTLSTLKELGFDTIGTRSNVDDDDYIIKDVNGIKLGITSYSYGDIKGSNKYLNGIQVSDECKDKANIFSSSDIESAFSTINNTLSSLSDTDMQIVILHWGNEYQRTPNNFQKELAQKLSDAGVDIIIGSHPHVVQPVEMIKSSNGENDTLVVYSLGNLISNQREEILGTSYTEDGLMVTIDIAKDNLEDEAYVCNVTCIPTWVNKYTSGSKLVYEIVPLEDKTTLNTMENLPYSKIEQSYENTSSLIDDSDIIQVVSSPFE</sequence>
<reference evidence="4 5" key="1">
    <citation type="submission" date="2020-08" db="EMBL/GenBank/DDBJ databases">
        <authorList>
            <person name="Liu C."/>
            <person name="Sun Q."/>
        </authorList>
    </citation>
    <scope>NUCLEOTIDE SEQUENCE [LARGE SCALE GENOMIC DNA]</scope>
    <source>
        <strain evidence="4 5">NSJ-18</strain>
    </source>
</reference>
<comment type="caution">
    <text evidence="4">The sequence shown here is derived from an EMBL/GenBank/DDBJ whole genome shotgun (WGS) entry which is preliminary data.</text>
</comment>
<comment type="similarity">
    <text evidence="1">Belongs to the CapA family.</text>
</comment>
<keyword evidence="5" id="KW-1185">Reference proteome</keyword>
<gene>
    <name evidence="4" type="ORF">H8923_04970</name>
</gene>
<dbReference type="PANTHER" id="PTHR33393">
    <property type="entry name" value="POLYGLUTAMINE SYNTHESIS ACCESSORY PROTEIN RV0574C-RELATED"/>
    <property type="match status" value="1"/>
</dbReference>
<accession>A0ABR7JMJ1</accession>
<dbReference type="SMART" id="SM00854">
    <property type="entry name" value="PGA_cap"/>
    <property type="match status" value="1"/>
</dbReference>
<dbReference type="InterPro" id="IPR029052">
    <property type="entry name" value="Metallo-depent_PP-like"/>
</dbReference>